<dbReference type="InterPro" id="IPR038109">
    <property type="entry name" value="DNA_bind_recomb_sf"/>
</dbReference>
<dbReference type="Gene3D" id="3.90.1750.20">
    <property type="entry name" value="Putative Large Serine Recombinase, Chain B, Domain 2"/>
    <property type="match status" value="1"/>
</dbReference>
<dbReference type="Gene3D" id="3.40.50.1390">
    <property type="entry name" value="Resolvase, N-terminal catalytic domain"/>
    <property type="match status" value="1"/>
</dbReference>
<accession>A0A9X3D743</accession>
<protein>
    <submittedName>
        <fullName evidence="3">Recombinase family protein</fullName>
    </submittedName>
</protein>
<proteinExistence type="predicted"/>
<dbReference type="PROSITE" id="PS51737">
    <property type="entry name" value="RECOMBINASE_DNA_BIND"/>
    <property type="match status" value="1"/>
</dbReference>
<dbReference type="AlphaFoldDB" id="A0A9X3D743"/>
<dbReference type="RefSeq" id="WP_266063042.1">
    <property type="nucleotide sequence ID" value="NZ_JAPKFM010000022.1"/>
</dbReference>
<dbReference type="GO" id="GO:0003677">
    <property type="term" value="F:DNA binding"/>
    <property type="evidence" value="ECO:0007669"/>
    <property type="project" value="InterPro"/>
</dbReference>
<dbReference type="SUPFAM" id="SSF53041">
    <property type="entry name" value="Resolvase-like"/>
    <property type="match status" value="1"/>
</dbReference>
<dbReference type="InterPro" id="IPR050639">
    <property type="entry name" value="SSR_resolvase"/>
</dbReference>
<feature type="domain" description="Recombinase" evidence="2">
    <location>
        <begin position="157"/>
        <end position="261"/>
    </location>
</feature>
<dbReference type="Pfam" id="PF07508">
    <property type="entry name" value="Recombinase"/>
    <property type="match status" value="1"/>
</dbReference>
<dbReference type="EMBL" id="JAPKFM010000022">
    <property type="protein sequence ID" value="MCX2966098.1"/>
    <property type="molecule type" value="Genomic_DNA"/>
</dbReference>
<feature type="domain" description="Resolvase/invertase-type recombinase catalytic" evidence="1">
    <location>
        <begin position="3"/>
        <end position="149"/>
    </location>
</feature>
<evidence type="ECO:0000259" key="2">
    <source>
        <dbReference type="PROSITE" id="PS51737"/>
    </source>
</evidence>
<comment type="caution">
    <text evidence="3">The sequence shown here is derived from an EMBL/GenBank/DDBJ whole genome shotgun (WGS) entry which is preliminary data.</text>
</comment>
<sequence length="470" mass="52374">MTIAAVYLRVSKSDEQDDESLTIETQRRRIAALCEARGWTYGPEYLDEGVSATKSRGTSTRWSEMLSHVGAGRFDVIVARDLDRLLRTLQDLVKLIDLGAKVATVDGEIDLTTADGEFRATMLAAVARFEIRRKSERSVHANETRRRRGLPIVRAKILGYDDDGVTQIDDEAAAVRGAFEDFVMGKRITHVARDLAAAGFTTSRNREWSNENIRALLRNAKYKGVLTKWGSDEEYSGDFEAIVPVDLWEAAQAKLDDPDRKRAWGTQPQYLLSGIALCGKCDDGKTKLYTSYYQRSPYTGKDGMYREFEPRRLYKCLTHQHLSRGAEDVEQFVEAVVIGRLSAQDAREALAPRDDGLDRDALRFERRTLQTRFDGLAALAADGVLPLDQVREQSARLRSRLAEIDGVLAPSTLSPVTAMLDADDVALAWSAMDIAQRRAIVQALLTVTILPAKRGAKGFDPALVCVAWRS</sequence>
<gene>
    <name evidence="3" type="ORF">OSB52_18600</name>
</gene>
<dbReference type="PANTHER" id="PTHR30461">
    <property type="entry name" value="DNA-INVERTASE FROM LAMBDOID PROPHAGE"/>
    <property type="match status" value="1"/>
</dbReference>
<dbReference type="PROSITE" id="PS51736">
    <property type="entry name" value="RECOMBINASES_3"/>
    <property type="match status" value="1"/>
</dbReference>
<dbReference type="GO" id="GO:0000150">
    <property type="term" value="F:DNA strand exchange activity"/>
    <property type="evidence" value="ECO:0007669"/>
    <property type="project" value="InterPro"/>
</dbReference>
<evidence type="ECO:0000313" key="4">
    <source>
        <dbReference type="Proteomes" id="UP001143347"/>
    </source>
</evidence>
<name>A0A9X3D743_9ACTN</name>
<dbReference type="InterPro" id="IPR036162">
    <property type="entry name" value="Resolvase-like_N_sf"/>
</dbReference>
<dbReference type="Pfam" id="PF00239">
    <property type="entry name" value="Resolvase"/>
    <property type="match status" value="1"/>
</dbReference>
<dbReference type="PANTHER" id="PTHR30461:SF23">
    <property type="entry name" value="DNA RECOMBINASE-RELATED"/>
    <property type="match status" value="1"/>
</dbReference>
<evidence type="ECO:0000313" key="3">
    <source>
        <dbReference type="EMBL" id="MCX2966098.1"/>
    </source>
</evidence>
<dbReference type="SMART" id="SM00857">
    <property type="entry name" value="Resolvase"/>
    <property type="match status" value="1"/>
</dbReference>
<keyword evidence="4" id="KW-1185">Reference proteome</keyword>
<dbReference type="InterPro" id="IPR006119">
    <property type="entry name" value="Resolv_N"/>
</dbReference>
<evidence type="ECO:0000259" key="1">
    <source>
        <dbReference type="PROSITE" id="PS51736"/>
    </source>
</evidence>
<dbReference type="Proteomes" id="UP001143347">
    <property type="component" value="Unassembled WGS sequence"/>
</dbReference>
<reference evidence="3" key="1">
    <citation type="submission" date="2022-10" db="EMBL/GenBank/DDBJ databases">
        <title>WGS of marine actinomycetes from Thailand.</title>
        <authorList>
            <person name="Thawai C."/>
        </authorList>
    </citation>
    <scope>NUCLEOTIDE SEQUENCE</scope>
    <source>
        <strain evidence="3">SW21</strain>
    </source>
</reference>
<dbReference type="InterPro" id="IPR011109">
    <property type="entry name" value="DNA_bind_recombinase_dom"/>
</dbReference>
<organism evidence="3 4">
    <name type="scientific">Gordonia aquimaris</name>
    <dbReference type="NCBI Taxonomy" id="2984863"/>
    <lineage>
        <taxon>Bacteria</taxon>
        <taxon>Bacillati</taxon>
        <taxon>Actinomycetota</taxon>
        <taxon>Actinomycetes</taxon>
        <taxon>Mycobacteriales</taxon>
        <taxon>Gordoniaceae</taxon>
        <taxon>Gordonia</taxon>
    </lineage>
</organism>
<dbReference type="CDD" id="cd00338">
    <property type="entry name" value="Ser_Recombinase"/>
    <property type="match status" value="1"/>
</dbReference>